<feature type="transmembrane region" description="Helical" evidence="5">
    <location>
        <begin position="311"/>
        <end position="332"/>
    </location>
</feature>
<feature type="signal peptide" evidence="6">
    <location>
        <begin position="1"/>
        <end position="19"/>
    </location>
</feature>
<dbReference type="SUPFAM" id="SSF81321">
    <property type="entry name" value="Family A G protein-coupled receptor-like"/>
    <property type="match status" value="1"/>
</dbReference>
<proteinExistence type="predicted"/>
<dbReference type="GO" id="GO:0007166">
    <property type="term" value="P:cell surface receptor signaling pathway"/>
    <property type="evidence" value="ECO:0007669"/>
    <property type="project" value="InterPro"/>
</dbReference>
<feature type="transmembrane region" description="Helical" evidence="5">
    <location>
        <begin position="218"/>
        <end position="237"/>
    </location>
</feature>
<accession>A0A9N9T6C3</accession>
<feature type="transmembrane region" description="Helical" evidence="5">
    <location>
        <begin position="178"/>
        <end position="197"/>
    </location>
</feature>
<feature type="domain" description="G-protein coupled receptors family 2 profile 2" evidence="7">
    <location>
        <begin position="111"/>
        <end position="363"/>
    </location>
</feature>
<sequence length="412" mass="47588">MNSKILFVLIIAHIGLINAISPCCNGPNQLGPRHNCSDGIEMKKLNCEDSYILRVSDPSIKFSHDYKGNLILDDKDVVPVGEYCRTMLMSKKTEVYIVCATDVDDDVDTTTRTVTTIFELISIFFILLTVVIYLLVLDSLHIQDACILHSITALAIAYLTLCIINLSEHLEETPCHFLAYLLYFSFLYCFFWLNVLCFHIWKEVVKPKWLGNIKHWKLLYHIYGIGAPVLAVCWLLIMHYGHPAGLSSIHPGIGISRCWFKTARESHIYFNGPVAVLLIINIVFFIWTIVELWKSSKNCPRTKILKFRLKMYVKLFFVMGITWIFEIISTIFENDAPKWLWIITDVLNAMQGIVIFLILVVFRKTIKRAFANKRICKWRLPAQWKNDKDSECEELDEDISLSNCVTNKPTIY</sequence>
<dbReference type="OrthoDB" id="6082634at2759"/>
<reference evidence="8" key="1">
    <citation type="submission" date="2022-01" db="EMBL/GenBank/DDBJ databases">
        <authorList>
            <person name="King R."/>
        </authorList>
    </citation>
    <scope>NUCLEOTIDE SEQUENCE</scope>
</reference>
<dbReference type="PANTHER" id="PTHR47154:SF2">
    <property type="entry name" value="G-PROTEIN COUPLED RECEPTOR MTH-RELATED"/>
    <property type="match status" value="1"/>
</dbReference>
<feature type="transmembrane region" description="Helical" evidence="5">
    <location>
        <begin position="268"/>
        <end position="290"/>
    </location>
</feature>
<dbReference type="PROSITE" id="PS50261">
    <property type="entry name" value="G_PROTEIN_RECEP_F2_4"/>
    <property type="match status" value="1"/>
</dbReference>
<dbReference type="AlphaFoldDB" id="A0A9N9T6C3"/>
<dbReference type="InterPro" id="IPR000832">
    <property type="entry name" value="GPCR_2_secretin-like"/>
</dbReference>
<feature type="transmembrane region" description="Helical" evidence="5">
    <location>
        <begin position="146"/>
        <end position="166"/>
    </location>
</feature>
<evidence type="ECO:0000259" key="7">
    <source>
        <dbReference type="PROSITE" id="PS50261"/>
    </source>
</evidence>
<keyword evidence="9" id="KW-1185">Reference proteome</keyword>
<evidence type="ECO:0000256" key="4">
    <source>
        <dbReference type="ARBA" id="ARBA00023136"/>
    </source>
</evidence>
<dbReference type="Pfam" id="PF00002">
    <property type="entry name" value="7tm_2"/>
    <property type="match status" value="1"/>
</dbReference>
<keyword evidence="3 5" id="KW-1133">Transmembrane helix</keyword>
<feature type="chain" id="PRO_5040253487" description="G-protein coupled receptors family 2 profile 2 domain-containing protein" evidence="6">
    <location>
        <begin position="20"/>
        <end position="412"/>
    </location>
</feature>
<dbReference type="InterPro" id="IPR017981">
    <property type="entry name" value="GPCR_2-like_7TM"/>
</dbReference>
<evidence type="ECO:0000313" key="8">
    <source>
        <dbReference type="EMBL" id="CAG9837829.1"/>
    </source>
</evidence>
<organism evidence="8 9">
    <name type="scientific">Diabrotica balteata</name>
    <name type="common">Banded cucumber beetle</name>
    <dbReference type="NCBI Taxonomy" id="107213"/>
    <lineage>
        <taxon>Eukaryota</taxon>
        <taxon>Metazoa</taxon>
        <taxon>Ecdysozoa</taxon>
        <taxon>Arthropoda</taxon>
        <taxon>Hexapoda</taxon>
        <taxon>Insecta</taxon>
        <taxon>Pterygota</taxon>
        <taxon>Neoptera</taxon>
        <taxon>Endopterygota</taxon>
        <taxon>Coleoptera</taxon>
        <taxon>Polyphaga</taxon>
        <taxon>Cucujiformia</taxon>
        <taxon>Chrysomeloidea</taxon>
        <taxon>Chrysomelidae</taxon>
        <taxon>Galerucinae</taxon>
        <taxon>Diabroticina</taxon>
        <taxon>Diabroticites</taxon>
        <taxon>Diabrotica</taxon>
    </lineage>
</organism>
<keyword evidence="2 5" id="KW-0812">Transmembrane</keyword>
<dbReference type="CDD" id="cd15039">
    <property type="entry name" value="7tmB3_Methuselah-like"/>
    <property type="match status" value="1"/>
</dbReference>
<gene>
    <name evidence="8" type="ORF">DIABBA_LOCUS10782</name>
</gene>
<dbReference type="GO" id="GO:0005886">
    <property type="term" value="C:plasma membrane"/>
    <property type="evidence" value="ECO:0007669"/>
    <property type="project" value="TreeGrafter"/>
</dbReference>
<keyword evidence="4 5" id="KW-0472">Membrane</keyword>
<feature type="transmembrane region" description="Helical" evidence="5">
    <location>
        <begin position="117"/>
        <end position="137"/>
    </location>
</feature>
<name>A0A9N9T6C3_DIABA</name>
<evidence type="ECO:0000256" key="6">
    <source>
        <dbReference type="SAM" id="SignalP"/>
    </source>
</evidence>
<keyword evidence="6" id="KW-0732">Signal</keyword>
<dbReference type="InterPro" id="IPR051384">
    <property type="entry name" value="Mth_GPCR"/>
</dbReference>
<evidence type="ECO:0000256" key="3">
    <source>
        <dbReference type="ARBA" id="ARBA00022989"/>
    </source>
</evidence>
<evidence type="ECO:0000313" key="9">
    <source>
        <dbReference type="Proteomes" id="UP001153709"/>
    </source>
</evidence>
<evidence type="ECO:0000256" key="1">
    <source>
        <dbReference type="ARBA" id="ARBA00004141"/>
    </source>
</evidence>
<dbReference type="EMBL" id="OU898282">
    <property type="protein sequence ID" value="CAG9837829.1"/>
    <property type="molecule type" value="Genomic_DNA"/>
</dbReference>
<feature type="transmembrane region" description="Helical" evidence="5">
    <location>
        <begin position="338"/>
        <end position="362"/>
    </location>
</feature>
<protein>
    <recommendedName>
        <fullName evidence="7">G-protein coupled receptors family 2 profile 2 domain-containing protein</fullName>
    </recommendedName>
</protein>
<dbReference type="Gene3D" id="1.20.1070.10">
    <property type="entry name" value="Rhodopsin 7-helix transmembrane proteins"/>
    <property type="match status" value="1"/>
</dbReference>
<dbReference type="Proteomes" id="UP001153709">
    <property type="component" value="Chromosome 7"/>
</dbReference>
<comment type="subcellular location">
    <subcellularLocation>
        <location evidence="1">Membrane</location>
        <topology evidence="1">Multi-pass membrane protein</topology>
    </subcellularLocation>
</comment>
<dbReference type="PANTHER" id="PTHR47154">
    <property type="entry name" value="G-PROTEIN COUPLED RECEPTOR MTH-RELATED"/>
    <property type="match status" value="1"/>
</dbReference>
<dbReference type="GO" id="GO:0008528">
    <property type="term" value="F:G protein-coupled peptide receptor activity"/>
    <property type="evidence" value="ECO:0007669"/>
    <property type="project" value="TreeGrafter"/>
</dbReference>
<evidence type="ECO:0000256" key="5">
    <source>
        <dbReference type="SAM" id="Phobius"/>
    </source>
</evidence>
<evidence type="ECO:0000256" key="2">
    <source>
        <dbReference type="ARBA" id="ARBA00022692"/>
    </source>
</evidence>